<reference evidence="2" key="1">
    <citation type="submission" date="2022-12" db="EMBL/GenBank/DDBJ databases">
        <authorList>
            <person name="Alioto T."/>
            <person name="Alioto T."/>
            <person name="Gomez Garrido J."/>
        </authorList>
    </citation>
    <scope>NUCLEOTIDE SEQUENCE</scope>
</reference>
<dbReference type="EMBL" id="OX395144">
    <property type="protein sequence ID" value="CAI5799076.1"/>
    <property type="molecule type" value="Genomic_DNA"/>
</dbReference>
<feature type="compositionally biased region" description="Basic and acidic residues" evidence="1">
    <location>
        <begin position="28"/>
        <end position="45"/>
    </location>
</feature>
<name>A0AA35PRV6_9SAUR</name>
<evidence type="ECO:0000256" key="1">
    <source>
        <dbReference type="SAM" id="MobiDB-lite"/>
    </source>
</evidence>
<gene>
    <name evidence="2" type="ORF">PODLI_1B019767</name>
</gene>
<evidence type="ECO:0000313" key="2">
    <source>
        <dbReference type="EMBL" id="CAI5799076.1"/>
    </source>
</evidence>
<dbReference type="AlphaFoldDB" id="A0AA35PRV6"/>
<accession>A0AA35PRV6</accession>
<proteinExistence type="predicted"/>
<sequence>MKGAKGTQASEARPPTLHAALLLHLLPRRTERERGRPRPEAEAELPRATSGAAASSSSFCASSLSLALSLSHAHLRPGVTDVAPPTDPSDACAHLPLSTGTAEL</sequence>
<feature type="region of interest" description="Disordered" evidence="1">
    <location>
        <begin position="25"/>
        <end position="54"/>
    </location>
</feature>
<dbReference type="Proteomes" id="UP001178461">
    <property type="component" value="Chromosome 18"/>
</dbReference>
<evidence type="ECO:0000313" key="3">
    <source>
        <dbReference type="Proteomes" id="UP001178461"/>
    </source>
</evidence>
<protein>
    <submittedName>
        <fullName evidence="2">Uncharacterized protein</fullName>
    </submittedName>
</protein>
<organism evidence="2 3">
    <name type="scientific">Podarcis lilfordi</name>
    <name type="common">Lilford's wall lizard</name>
    <dbReference type="NCBI Taxonomy" id="74358"/>
    <lineage>
        <taxon>Eukaryota</taxon>
        <taxon>Metazoa</taxon>
        <taxon>Chordata</taxon>
        <taxon>Craniata</taxon>
        <taxon>Vertebrata</taxon>
        <taxon>Euteleostomi</taxon>
        <taxon>Lepidosauria</taxon>
        <taxon>Squamata</taxon>
        <taxon>Bifurcata</taxon>
        <taxon>Unidentata</taxon>
        <taxon>Episquamata</taxon>
        <taxon>Laterata</taxon>
        <taxon>Lacertibaenia</taxon>
        <taxon>Lacertidae</taxon>
        <taxon>Podarcis</taxon>
    </lineage>
</organism>
<keyword evidence="3" id="KW-1185">Reference proteome</keyword>
<feature type="region of interest" description="Disordered" evidence="1">
    <location>
        <begin position="77"/>
        <end position="104"/>
    </location>
</feature>